<evidence type="ECO:0008006" key="5">
    <source>
        <dbReference type="Google" id="ProtNLM"/>
    </source>
</evidence>
<sequence length="396" mass="45218">MKEESRKQLLFVEAIKTDIINSIERNAPIIGNRNPMVGAGPNDHSWVYPEDYFWTDSFWTGQLWFAYMITGKTEYKNMARMRNAHLNKILDTPLWLNHDLGFEFSLSAVADYKLTGCQEARKLGLRAAEALRSRYNWHGKYILAWTAGSGNKAHAESVQGKIIIDCMENLSLLMWAYHETNNESFKEAAIGHAETSMKYIIRDDYSTYHTYDFDPATNAPIGGKTHQGYADESCWSRGQAWAIHGYAQLALITGEQKFAEVSEKCTEYMLSKITEDFVPVWDYLLPKNEIQYKDTSAGAVTSAGLFILSELFKSYGDQDKSDYYRELGMKMLIALRDNYDLTDDINAQGLLSDSASSVPHAKLRDQENLANAMLPYGDYYYFEAVLRALGHKDLFW</sequence>
<dbReference type="KEGG" id="vas:GT360_18115"/>
<keyword evidence="1" id="KW-0378">Hydrolase</keyword>
<organism evidence="3 4">
    <name type="scientific">Vibrio astriarenae</name>
    <dbReference type="NCBI Taxonomy" id="1481923"/>
    <lineage>
        <taxon>Bacteria</taxon>
        <taxon>Pseudomonadati</taxon>
        <taxon>Pseudomonadota</taxon>
        <taxon>Gammaproteobacteria</taxon>
        <taxon>Vibrionales</taxon>
        <taxon>Vibrionaceae</taxon>
        <taxon>Vibrio</taxon>
    </lineage>
</organism>
<comment type="similarity">
    <text evidence="2">Belongs to the glycosyl hydrolase 88 family.</text>
</comment>
<reference evidence="3 4" key="1">
    <citation type="submission" date="2020-01" db="EMBL/GenBank/DDBJ databases">
        <title>Whole genome and functional gene identification of agarase of Vibrio HN897.</title>
        <authorList>
            <person name="Liu Y."/>
            <person name="Zhao Z."/>
        </authorList>
    </citation>
    <scope>NUCLEOTIDE SEQUENCE [LARGE SCALE GENOMIC DNA]</scope>
    <source>
        <strain evidence="3 4">HN897</strain>
    </source>
</reference>
<proteinExistence type="inferred from homology"/>
<evidence type="ECO:0000256" key="2">
    <source>
        <dbReference type="ARBA" id="ARBA00038358"/>
    </source>
</evidence>
<dbReference type="InterPro" id="IPR008928">
    <property type="entry name" value="6-hairpin_glycosidase_sf"/>
</dbReference>
<keyword evidence="4" id="KW-1185">Reference proteome</keyword>
<dbReference type="GO" id="GO:0000272">
    <property type="term" value="P:polysaccharide catabolic process"/>
    <property type="evidence" value="ECO:0007669"/>
    <property type="project" value="TreeGrafter"/>
</dbReference>
<dbReference type="AlphaFoldDB" id="A0A7Z2T712"/>
<dbReference type="Proteomes" id="UP000464262">
    <property type="component" value="Chromosome 2"/>
</dbReference>
<evidence type="ECO:0000256" key="1">
    <source>
        <dbReference type="ARBA" id="ARBA00022801"/>
    </source>
</evidence>
<dbReference type="EMBL" id="CP047476">
    <property type="protein sequence ID" value="QIA65455.1"/>
    <property type="molecule type" value="Genomic_DNA"/>
</dbReference>
<dbReference type="PANTHER" id="PTHR36845:SF1">
    <property type="entry name" value="HYDROLASE, PUTATIVE (AFU_ORTHOLOGUE AFUA_7G05090)-RELATED"/>
    <property type="match status" value="1"/>
</dbReference>
<dbReference type="SUPFAM" id="SSF48208">
    <property type="entry name" value="Six-hairpin glycosidases"/>
    <property type="match status" value="1"/>
</dbReference>
<evidence type="ECO:0000313" key="3">
    <source>
        <dbReference type="EMBL" id="QIA65455.1"/>
    </source>
</evidence>
<dbReference type="InterPro" id="IPR052369">
    <property type="entry name" value="UG_Glycosaminoglycan_Hydrolase"/>
</dbReference>
<dbReference type="InterPro" id="IPR012341">
    <property type="entry name" value="6hp_glycosidase-like_sf"/>
</dbReference>
<name>A0A7Z2T712_9VIBR</name>
<gene>
    <name evidence="3" type="ORF">GT360_18115</name>
</gene>
<evidence type="ECO:0000313" key="4">
    <source>
        <dbReference type="Proteomes" id="UP000464262"/>
    </source>
</evidence>
<dbReference type="GO" id="GO:0052757">
    <property type="term" value="F:chondroitin hydrolase activity"/>
    <property type="evidence" value="ECO:0007669"/>
    <property type="project" value="TreeGrafter"/>
</dbReference>
<dbReference type="Gene3D" id="1.50.10.10">
    <property type="match status" value="1"/>
</dbReference>
<protein>
    <recommendedName>
        <fullName evidence="5">Glycosyl hydrolase</fullName>
    </recommendedName>
</protein>
<accession>A0A7Z2T712</accession>
<dbReference type="RefSeq" id="WP_164650355.1">
    <property type="nucleotide sequence ID" value="NZ_CP047476.1"/>
</dbReference>
<dbReference type="PANTHER" id="PTHR36845">
    <property type="entry name" value="HYDROLASE, PUTATIVE (AFU_ORTHOLOGUE AFUA_7G05090)-RELATED"/>
    <property type="match status" value="1"/>
</dbReference>